<organism evidence="1">
    <name type="scientific">Cacopsylla melanoneura</name>
    <dbReference type="NCBI Taxonomy" id="428564"/>
    <lineage>
        <taxon>Eukaryota</taxon>
        <taxon>Metazoa</taxon>
        <taxon>Ecdysozoa</taxon>
        <taxon>Arthropoda</taxon>
        <taxon>Hexapoda</taxon>
        <taxon>Insecta</taxon>
        <taxon>Pterygota</taxon>
        <taxon>Neoptera</taxon>
        <taxon>Paraneoptera</taxon>
        <taxon>Hemiptera</taxon>
        <taxon>Sternorrhyncha</taxon>
        <taxon>Psylloidea</taxon>
        <taxon>Psyllidae</taxon>
        <taxon>Psyllinae</taxon>
        <taxon>Cacopsylla</taxon>
    </lineage>
</organism>
<proteinExistence type="predicted"/>
<sequence>MCKNVNHCKQTLKKSMTFLEFQAFLFSLRSRRSSPHSSLTSFLFSHSSLLTNLSSLSSPYSPLFTPILTSLLTPLFTPILTPQPHSSLYSHLTPLTIKLVKDIFLDLWRVSCSNVESANWY</sequence>
<accession>A0A8D8ZDA6</accession>
<name>A0A8D8ZDA6_9HEMI</name>
<dbReference type="EMBL" id="HBUF01476858">
    <property type="protein sequence ID" value="CAG6744849.1"/>
    <property type="molecule type" value="Transcribed_RNA"/>
</dbReference>
<protein>
    <submittedName>
        <fullName evidence="1">Uncharacterized protein</fullName>
    </submittedName>
</protein>
<dbReference type="AlphaFoldDB" id="A0A8D8ZDA6"/>
<reference evidence="1" key="1">
    <citation type="submission" date="2021-05" db="EMBL/GenBank/DDBJ databases">
        <authorList>
            <person name="Alioto T."/>
            <person name="Alioto T."/>
            <person name="Gomez Garrido J."/>
        </authorList>
    </citation>
    <scope>NUCLEOTIDE SEQUENCE</scope>
</reference>
<evidence type="ECO:0000313" key="1">
    <source>
        <dbReference type="EMBL" id="CAG6744849.1"/>
    </source>
</evidence>